<proteinExistence type="predicted"/>
<dbReference type="Proteomes" id="UP000735302">
    <property type="component" value="Unassembled WGS sequence"/>
</dbReference>
<reference evidence="1 2" key="1">
    <citation type="journal article" date="2021" name="Elife">
        <title>Chloroplast acquisition without the gene transfer in kleptoplastic sea slugs, Plakobranchus ocellatus.</title>
        <authorList>
            <person name="Maeda T."/>
            <person name="Takahashi S."/>
            <person name="Yoshida T."/>
            <person name="Shimamura S."/>
            <person name="Takaki Y."/>
            <person name="Nagai Y."/>
            <person name="Toyoda A."/>
            <person name="Suzuki Y."/>
            <person name="Arimoto A."/>
            <person name="Ishii H."/>
            <person name="Satoh N."/>
            <person name="Nishiyama T."/>
            <person name="Hasebe M."/>
            <person name="Maruyama T."/>
            <person name="Minagawa J."/>
            <person name="Obokata J."/>
            <person name="Shigenobu S."/>
        </authorList>
    </citation>
    <scope>NUCLEOTIDE SEQUENCE [LARGE SCALE GENOMIC DNA]</scope>
</reference>
<gene>
    <name evidence="1" type="ORF">PoB_003883700</name>
</gene>
<dbReference type="AlphaFoldDB" id="A0AAV4AZL0"/>
<comment type="caution">
    <text evidence="1">The sequence shown here is derived from an EMBL/GenBank/DDBJ whole genome shotgun (WGS) entry which is preliminary data.</text>
</comment>
<evidence type="ECO:0000313" key="1">
    <source>
        <dbReference type="EMBL" id="GFO12332.1"/>
    </source>
</evidence>
<evidence type="ECO:0000313" key="2">
    <source>
        <dbReference type="Proteomes" id="UP000735302"/>
    </source>
</evidence>
<sequence>MDSRCDVLHSELKNLSVAGSIPSSASEACEVRLTEDDASLAQMLRRAIGKPSGLRSGVSDRSRKDVGLNWVAQE</sequence>
<keyword evidence="2" id="KW-1185">Reference proteome</keyword>
<accession>A0AAV4AZL0</accession>
<name>A0AAV4AZL0_9GAST</name>
<dbReference type="EMBL" id="BLXT01004413">
    <property type="protein sequence ID" value="GFO12332.1"/>
    <property type="molecule type" value="Genomic_DNA"/>
</dbReference>
<organism evidence="1 2">
    <name type="scientific">Plakobranchus ocellatus</name>
    <dbReference type="NCBI Taxonomy" id="259542"/>
    <lineage>
        <taxon>Eukaryota</taxon>
        <taxon>Metazoa</taxon>
        <taxon>Spiralia</taxon>
        <taxon>Lophotrochozoa</taxon>
        <taxon>Mollusca</taxon>
        <taxon>Gastropoda</taxon>
        <taxon>Heterobranchia</taxon>
        <taxon>Euthyneura</taxon>
        <taxon>Panpulmonata</taxon>
        <taxon>Sacoglossa</taxon>
        <taxon>Placobranchoidea</taxon>
        <taxon>Plakobranchidae</taxon>
        <taxon>Plakobranchus</taxon>
    </lineage>
</organism>
<protein>
    <submittedName>
        <fullName evidence="1">Uncharacterized protein</fullName>
    </submittedName>
</protein>